<organism evidence="13 14">
    <name type="scientific">Candidatus Sulfuritelmatomonas gaucii</name>
    <dbReference type="NCBI Taxonomy" id="2043161"/>
    <lineage>
        <taxon>Bacteria</taxon>
        <taxon>Pseudomonadati</taxon>
        <taxon>Acidobacteriota</taxon>
        <taxon>Terriglobia</taxon>
        <taxon>Terriglobales</taxon>
        <taxon>Acidobacteriaceae</taxon>
        <taxon>Candidatus Sulfuritelmatomonas</taxon>
    </lineage>
</organism>
<evidence type="ECO:0000256" key="2">
    <source>
        <dbReference type="ARBA" id="ARBA00006555"/>
    </source>
</evidence>
<evidence type="ECO:0000259" key="12">
    <source>
        <dbReference type="PROSITE" id="PS52015"/>
    </source>
</evidence>
<dbReference type="Pfam" id="PF03544">
    <property type="entry name" value="TonB_C"/>
    <property type="match status" value="1"/>
</dbReference>
<keyword evidence="8 11" id="KW-1133">Transmembrane helix</keyword>
<dbReference type="InterPro" id="IPR006260">
    <property type="entry name" value="TonB/TolA_C"/>
</dbReference>
<dbReference type="GO" id="GO:0031992">
    <property type="term" value="F:energy transducer activity"/>
    <property type="evidence" value="ECO:0007669"/>
    <property type="project" value="TreeGrafter"/>
</dbReference>
<keyword evidence="6 11" id="KW-0812">Transmembrane</keyword>
<evidence type="ECO:0000256" key="10">
    <source>
        <dbReference type="SAM" id="MobiDB-lite"/>
    </source>
</evidence>
<evidence type="ECO:0000256" key="4">
    <source>
        <dbReference type="ARBA" id="ARBA00022475"/>
    </source>
</evidence>
<evidence type="ECO:0000256" key="8">
    <source>
        <dbReference type="ARBA" id="ARBA00022989"/>
    </source>
</evidence>
<sequence length="347" mass="36525">MPMTYSPGQINLGLLPEPEGRSVSFITSSLVNVSILGVLLYVGVTAKQVIQRHYEMTELIVPNNPPPPEKVKQPPPPKLPPPPEQPKLEIRLQPKQIELPKPKPEPKPVQLEAKLTVPKMEQARPQIVLAPQPKAVLGAAMPAQDASVKLSTAPVHLGQTFGVTPNPNATRPATVAAIGNPYGGMQGPAVAPHGLVGSTGFGNGRNFGSSAGIAGKVASAGIPGQNGNGNKENYGKVASAGIPAMTPVAAPKIVAEQVQSTEVEVLSKTAPQYTAEARQMRVEGDVVLSVTFLASGHVVVHNVIRGLGHGLDEEARRVAEQIRFRPATSNGHPVDFTTKITITFQLA</sequence>
<reference evidence="14" key="1">
    <citation type="submission" date="2018-02" db="EMBL/GenBank/DDBJ databases">
        <authorList>
            <person name="Hausmann B."/>
        </authorList>
    </citation>
    <scope>NUCLEOTIDE SEQUENCE [LARGE SCALE GENOMIC DNA]</scope>
    <source>
        <strain evidence="14">Peat soil MAG SbA5</strain>
    </source>
</reference>
<feature type="compositionally biased region" description="Pro residues" evidence="10">
    <location>
        <begin position="63"/>
        <end position="85"/>
    </location>
</feature>
<keyword evidence="7" id="KW-0653">Protein transport</keyword>
<comment type="subcellular location">
    <subcellularLocation>
        <location evidence="1">Cell inner membrane</location>
        <topology evidence="1">Single-pass membrane protein</topology>
        <orientation evidence="1">Periplasmic side</orientation>
    </subcellularLocation>
</comment>
<dbReference type="PANTHER" id="PTHR33446:SF2">
    <property type="entry name" value="PROTEIN TONB"/>
    <property type="match status" value="1"/>
</dbReference>
<dbReference type="Proteomes" id="UP000239735">
    <property type="component" value="Unassembled WGS sequence"/>
</dbReference>
<keyword evidence="3" id="KW-0813">Transport</keyword>
<dbReference type="GO" id="GO:0055085">
    <property type="term" value="P:transmembrane transport"/>
    <property type="evidence" value="ECO:0007669"/>
    <property type="project" value="InterPro"/>
</dbReference>
<proteinExistence type="inferred from homology"/>
<keyword evidence="4" id="KW-1003">Cell membrane</keyword>
<name>A0A2N9L950_9BACT</name>
<evidence type="ECO:0000256" key="1">
    <source>
        <dbReference type="ARBA" id="ARBA00004383"/>
    </source>
</evidence>
<evidence type="ECO:0000256" key="11">
    <source>
        <dbReference type="SAM" id="Phobius"/>
    </source>
</evidence>
<dbReference type="PANTHER" id="PTHR33446">
    <property type="entry name" value="PROTEIN TONB-RELATED"/>
    <property type="match status" value="1"/>
</dbReference>
<dbReference type="EMBL" id="OKRB01000081">
    <property type="protein sequence ID" value="SPE19818.1"/>
    <property type="molecule type" value="Genomic_DNA"/>
</dbReference>
<dbReference type="PROSITE" id="PS52015">
    <property type="entry name" value="TONB_CTD"/>
    <property type="match status" value="1"/>
</dbReference>
<dbReference type="AlphaFoldDB" id="A0A2N9L950"/>
<feature type="transmembrane region" description="Helical" evidence="11">
    <location>
        <begin position="23"/>
        <end position="44"/>
    </location>
</feature>
<evidence type="ECO:0000256" key="7">
    <source>
        <dbReference type="ARBA" id="ARBA00022927"/>
    </source>
</evidence>
<dbReference type="SUPFAM" id="SSF74653">
    <property type="entry name" value="TolA/TonB C-terminal domain"/>
    <property type="match status" value="1"/>
</dbReference>
<comment type="similarity">
    <text evidence="2">Belongs to the TonB family.</text>
</comment>
<gene>
    <name evidence="13" type="ORF">SBA5_250048</name>
</gene>
<feature type="region of interest" description="Disordered" evidence="10">
    <location>
        <begin position="61"/>
        <end position="87"/>
    </location>
</feature>
<evidence type="ECO:0000313" key="13">
    <source>
        <dbReference type="EMBL" id="SPE19818.1"/>
    </source>
</evidence>
<feature type="domain" description="TonB C-terminal" evidence="12">
    <location>
        <begin position="258"/>
        <end position="347"/>
    </location>
</feature>
<dbReference type="NCBIfam" id="TIGR01352">
    <property type="entry name" value="tonB_Cterm"/>
    <property type="match status" value="1"/>
</dbReference>
<evidence type="ECO:0000256" key="6">
    <source>
        <dbReference type="ARBA" id="ARBA00022692"/>
    </source>
</evidence>
<dbReference type="InterPro" id="IPR037682">
    <property type="entry name" value="TonB_C"/>
</dbReference>
<protein>
    <submittedName>
        <fullName evidence="13">Putative TonB family protein</fullName>
    </submittedName>
</protein>
<keyword evidence="5" id="KW-0997">Cell inner membrane</keyword>
<dbReference type="Gene3D" id="3.30.1150.10">
    <property type="match status" value="1"/>
</dbReference>
<dbReference type="GO" id="GO:0015031">
    <property type="term" value="P:protein transport"/>
    <property type="evidence" value="ECO:0007669"/>
    <property type="project" value="UniProtKB-KW"/>
</dbReference>
<evidence type="ECO:0000256" key="3">
    <source>
        <dbReference type="ARBA" id="ARBA00022448"/>
    </source>
</evidence>
<keyword evidence="9 11" id="KW-0472">Membrane</keyword>
<dbReference type="InterPro" id="IPR051045">
    <property type="entry name" value="TonB-dependent_transducer"/>
</dbReference>
<evidence type="ECO:0000313" key="14">
    <source>
        <dbReference type="Proteomes" id="UP000239735"/>
    </source>
</evidence>
<dbReference type="GO" id="GO:0098797">
    <property type="term" value="C:plasma membrane protein complex"/>
    <property type="evidence" value="ECO:0007669"/>
    <property type="project" value="TreeGrafter"/>
</dbReference>
<accession>A0A2N9L950</accession>
<evidence type="ECO:0000256" key="5">
    <source>
        <dbReference type="ARBA" id="ARBA00022519"/>
    </source>
</evidence>
<evidence type="ECO:0000256" key="9">
    <source>
        <dbReference type="ARBA" id="ARBA00023136"/>
    </source>
</evidence>